<keyword evidence="9" id="KW-1185">Reference proteome</keyword>
<dbReference type="NCBIfam" id="TIGR00361">
    <property type="entry name" value="ComEC_Rec2"/>
    <property type="match status" value="1"/>
</dbReference>
<proteinExistence type="predicted"/>
<accession>A0ABQ5YKI5</accession>
<keyword evidence="5 6" id="KW-0472">Membrane</keyword>
<dbReference type="InterPro" id="IPR004797">
    <property type="entry name" value="Competence_ComEC/Rec2"/>
</dbReference>
<evidence type="ECO:0000256" key="1">
    <source>
        <dbReference type="ARBA" id="ARBA00004651"/>
    </source>
</evidence>
<evidence type="ECO:0000259" key="7">
    <source>
        <dbReference type="SMART" id="SM00849"/>
    </source>
</evidence>
<dbReference type="InterPro" id="IPR001279">
    <property type="entry name" value="Metallo-B-lactamas"/>
</dbReference>
<evidence type="ECO:0000256" key="6">
    <source>
        <dbReference type="SAM" id="Phobius"/>
    </source>
</evidence>
<dbReference type="SMART" id="SM00849">
    <property type="entry name" value="Lactamase_B"/>
    <property type="match status" value="1"/>
</dbReference>
<feature type="transmembrane region" description="Helical" evidence="6">
    <location>
        <begin position="313"/>
        <end position="331"/>
    </location>
</feature>
<sequence length="753" mass="82754">MLMALFLLLYTRGWWLLALALLLGYAGTLPLAKWHLEHRIPLECHGQIVQTDFELLSAAWQVDGQTRWRIRAQHSPNPCLPDDTTLWLQNTSGQAPEFAAHYRAKLQLKAAYAPLQLDGFDANARWFADGIGGFAKPKGPVQLFASTPRTQLSGLLQSGRWAIEQWIVKVLGMTPQAGIVLALTVGEQGLIDAQTRDLYANTGVAHLIAISGLHIGLMALMAGWLARAILTRVPWQALRTHAHLATVVATVAAALAYCLLTGWGLPAQRALIMLAALVLNQYSTGRANPWDSLWLALCATLAIDPWACQRTGLYLSFLAVFALLVVGQGVYRFPRLRSEKLWLGIRSQWAVTVALFVPCSVLFNQQSLVSPLANTLSIAWMSLFTTPLALAGSLLHSATALHLAAFTLQVQNHWLNAFNALSWATLPVPNQPWPIVLLAFFGSLLCLTPLGWKTQITGLALMALMLWPSPRPAEGSFTLNVLDIGQGTALAIDTTHHRLLFDTGPAYSAESDSGRRIVAPWLRQQGTQPFDALWVSHNDSDHSGGAPYLLNHFKPALFVNSMPADNPLNALAQQRGIATAFCHTFKAWRWDGVLFEPLPLWQGSAKPPKGDNNQSCVLKVSNAHHSVLLTGDIEAPAEQYLLTHFKPGQLTSEVLISPHHGSKTSSTPAFLTAVAPHFIVIESGWKNHYHHPAPQTVDTYQHTGALLFNTAQLGALAFHFPANRTPPTFNIAGEVRKRYWTLHESSANRPVRW</sequence>
<protein>
    <submittedName>
        <fullName evidence="8">DNA internalization-related competence protein ComEC/Rec2</fullName>
    </submittedName>
</protein>
<dbReference type="SUPFAM" id="SSF56281">
    <property type="entry name" value="Metallo-hydrolase/oxidoreductase"/>
    <property type="match status" value="1"/>
</dbReference>
<dbReference type="InterPro" id="IPR036866">
    <property type="entry name" value="RibonucZ/Hydroxyglut_hydro"/>
</dbReference>
<reference evidence="9" key="1">
    <citation type="journal article" date="2019" name="Int. J. Syst. Evol. Microbiol.">
        <title>The Global Catalogue of Microorganisms (GCM) 10K type strain sequencing project: providing services to taxonomists for standard genome sequencing and annotation.</title>
        <authorList>
            <consortium name="The Broad Institute Genomics Platform"/>
            <consortium name="The Broad Institute Genome Sequencing Center for Infectious Disease"/>
            <person name="Wu L."/>
            <person name="Ma J."/>
        </authorList>
    </citation>
    <scope>NUCLEOTIDE SEQUENCE [LARGE SCALE GENOMIC DNA]</scope>
    <source>
        <strain evidence="9">NBRC 105857</strain>
    </source>
</reference>
<comment type="subcellular location">
    <subcellularLocation>
        <location evidence="1">Cell membrane</location>
        <topology evidence="1">Multi-pass membrane protein</topology>
    </subcellularLocation>
</comment>
<evidence type="ECO:0000313" key="8">
    <source>
        <dbReference type="EMBL" id="GLR25058.1"/>
    </source>
</evidence>
<evidence type="ECO:0000256" key="4">
    <source>
        <dbReference type="ARBA" id="ARBA00022989"/>
    </source>
</evidence>
<evidence type="ECO:0000313" key="9">
    <source>
        <dbReference type="Proteomes" id="UP001156664"/>
    </source>
</evidence>
<dbReference type="PANTHER" id="PTHR30619">
    <property type="entry name" value="DNA INTERNALIZATION/COMPETENCE PROTEIN COMEC/REC2"/>
    <property type="match status" value="1"/>
</dbReference>
<keyword evidence="4 6" id="KW-1133">Transmembrane helix</keyword>
<dbReference type="InterPro" id="IPR035681">
    <property type="entry name" value="ComA-like_MBL"/>
</dbReference>
<feature type="transmembrane region" description="Helical" evidence="6">
    <location>
        <begin position="204"/>
        <end position="230"/>
    </location>
</feature>
<feature type="transmembrane region" description="Helical" evidence="6">
    <location>
        <begin position="343"/>
        <end position="363"/>
    </location>
</feature>
<dbReference type="InterPro" id="IPR004477">
    <property type="entry name" value="ComEC_N"/>
</dbReference>
<keyword evidence="3 6" id="KW-0812">Transmembrane</keyword>
<dbReference type="EMBL" id="BSOJ01000002">
    <property type="protein sequence ID" value="GLR25058.1"/>
    <property type="molecule type" value="Genomic_DNA"/>
</dbReference>
<organism evidence="8 9">
    <name type="scientific">Limnobacter litoralis</name>
    <dbReference type="NCBI Taxonomy" id="481366"/>
    <lineage>
        <taxon>Bacteria</taxon>
        <taxon>Pseudomonadati</taxon>
        <taxon>Pseudomonadota</taxon>
        <taxon>Betaproteobacteria</taxon>
        <taxon>Burkholderiales</taxon>
        <taxon>Burkholderiaceae</taxon>
        <taxon>Limnobacter</taxon>
    </lineage>
</organism>
<dbReference type="CDD" id="cd07731">
    <property type="entry name" value="ComA-like_MBL-fold"/>
    <property type="match status" value="1"/>
</dbReference>
<comment type="caution">
    <text evidence="8">The sequence shown here is derived from an EMBL/GenBank/DDBJ whole genome shotgun (WGS) entry which is preliminary data.</text>
</comment>
<gene>
    <name evidence="8" type="ORF">GCM10007875_01450</name>
</gene>
<dbReference type="InterPro" id="IPR052159">
    <property type="entry name" value="Competence_DNA_uptake"/>
</dbReference>
<dbReference type="NCBIfam" id="TIGR00360">
    <property type="entry name" value="ComEC_N-term"/>
    <property type="match status" value="1"/>
</dbReference>
<name>A0ABQ5YKI5_9BURK</name>
<dbReference type="Pfam" id="PF00753">
    <property type="entry name" value="Lactamase_B"/>
    <property type="match status" value="1"/>
</dbReference>
<feature type="domain" description="Metallo-beta-lactamase" evidence="7">
    <location>
        <begin position="486"/>
        <end position="660"/>
    </location>
</feature>
<dbReference type="Proteomes" id="UP001156664">
    <property type="component" value="Unassembled WGS sequence"/>
</dbReference>
<dbReference type="Pfam" id="PF03772">
    <property type="entry name" value="Competence"/>
    <property type="match status" value="1"/>
</dbReference>
<keyword evidence="2" id="KW-1003">Cell membrane</keyword>
<evidence type="ECO:0000256" key="5">
    <source>
        <dbReference type="ARBA" id="ARBA00023136"/>
    </source>
</evidence>
<feature type="transmembrane region" description="Helical" evidence="6">
    <location>
        <begin position="242"/>
        <end position="265"/>
    </location>
</feature>
<dbReference type="PANTHER" id="PTHR30619:SF1">
    <property type="entry name" value="RECOMBINATION PROTEIN 2"/>
    <property type="match status" value="1"/>
</dbReference>
<dbReference type="Gene3D" id="3.60.15.10">
    <property type="entry name" value="Ribonuclease Z/Hydroxyacylglutathione hydrolase-like"/>
    <property type="match status" value="1"/>
</dbReference>
<evidence type="ECO:0000256" key="2">
    <source>
        <dbReference type="ARBA" id="ARBA00022475"/>
    </source>
</evidence>
<evidence type="ECO:0000256" key="3">
    <source>
        <dbReference type="ARBA" id="ARBA00022692"/>
    </source>
</evidence>